<keyword evidence="2 3" id="KW-0040">ANK repeat</keyword>
<accession>A0A6A4ZZ91</accession>
<evidence type="ECO:0000313" key="6">
    <source>
        <dbReference type="EMBL" id="KAF0741262.1"/>
    </source>
</evidence>
<evidence type="ECO:0000256" key="2">
    <source>
        <dbReference type="ARBA" id="ARBA00023043"/>
    </source>
</evidence>
<keyword evidence="4" id="KW-0479">Metal-binding</keyword>
<dbReference type="Pfam" id="PF00023">
    <property type="entry name" value="Ank"/>
    <property type="match status" value="1"/>
</dbReference>
<dbReference type="SUPFAM" id="SSF48403">
    <property type="entry name" value="Ankyrin repeat"/>
    <property type="match status" value="1"/>
</dbReference>
<comment type="caution">
    <text evidence="6">The sequence shown here is derived from an EMBL/GenBank/DDBJ whole genome shotgun (WGS) entry which is preliminary data.</text>
</comment>
<keyword evidence="1" id="KW-0677">Repeat</keyword>
<dbReference type="PROSITE" id="PS50088">
    <property type="entry name" value="ANK_REPEAT"/>
    <property type="match status" value="1"/>
</dbReference>
<dbReference type="VEuPathDB" id="FungiDB:H257_00764"/>
<dbReference type="InterPro" id="IPR036770">
    <property type="entry name" value="Ankyrin_rpt-contain_sf"/>
</dbReference>
<dbReference type="PANTHER" id="PTHR24198">
    <property type="entry name" value="ANKYRIN REPEAT AND PROTEIN KINASE DOMAIN-CONTAINING PROTEIN"/>
    <property type="match status" value="1"/>
</dbReference>
<proteinExistence type="predicted"/>
<keyword evidence="4" id="KW-0862">Zinc</keyword>
<dbReference type="PROSITE" id="PS00028">
    <property type="entry name" value="ZINC_FINGER_C2H2_1"/>
    <property type="match status" value="1"/>
</dbReference>
<dbReference type="GO" id="GO:0008270">
    <property type="term" value="F:zinc ion binding"/>
    <property type="evidence" value="ECO:0007669"/>
    <property type="project" value="UniProtKB-KW"/>
</dbReference>
<dbReference type="Gene3D" id="1.25.40.20">
    <property type="entry name" value="Ankyrin repeat-containing domain"/>
    <property type="match status" value="2"/>
</dbReference>
<dbReference type="SMART" id="SM00248">
    <property type="entry name" value="ANK"/>
    <property type="match status" value="5"/>
</dbReference>
<feature type="domain" description="C2H2-type" evidence="5">
    <location>
        <begin position="136"/>
        <end position="166"/>
    </location>
</feature>
<organism evidence="6 7">
    <name type="scientific">Aphanomyces astaci</name>
    <name type="common">Crayfish plague agent</name>
    <dbReference type="NCBI Taxonomy" id="112090"/>
    <lineage>
        <taxon>Eukaryota</taxon>
        <taxon>Sar</taxon>
        <taxon>Stramenopiles</taxon>
        <taxon>Oomycota</taxon>
        <taxon>Saprolegniomycetes</taxon>
        <taxon>Saprolegniales</taxon>
        <taxon>Verrucalvaceae</taxon>
        <taxon>Aphanomyces</taxon>
    </lineage>
</organism>
<dbReference type="VEuPathDB" id="FungiDB:H257_00765"/>
<sequence length="449" mass="50012">MDELNAWVADAVRYQLGEDYAGQYMHSRNQVCTARGRDRGADLQVYFASQVFKEHIRAMHETKQPHDTPLRTTIQTPYGLVYPKEYATVADLATALVEHLSSNTHPLVADVRRDSRGMLKITTKAHLEWHAIMGRFPCSLCGFYFNGAKGLRVHREIGHRHSYVQAHDDAIAATNTQLIVYTAPASTLHLWTQSAEATKRSRRALEPGLDAARRGDVQTIQALLQQGWDARSVRDLHGNNAMLWAAIEGHLDMCKYLHEQVGLDAAALQGKLGRNAFHWAARNGHLHVCQWLVDDVKMDADSATLDGTTPLHYAVYGQQIGIVRWLVQTGCDIHRLNVYGCNASQWCAMTGSVDILRFLVENGLDCTILNRNGHSALHKAAMKGHEDLCMWLLLAKSEGGGGLQRKHMQADDEGFTPMTFASANGHSRLGLRLQAAYDALPFAMDDPSR</sequence>
<name>A0A6A4ZZ91_APHAT</name>
<dbReference type="Pfam" id="PF12796">
    <property type="entry name" value="Ank_2"/>
    <property type="match status" value="2"/>
</dbReference>
<dbReference type="EMBL" id="VJMI01014516">
    <property type="protein sequence ID" value="KAF0741262.1"/>
    <property type="molecule type" value="Genomic_DNA"/>
</dbReference>
<dbReference type="InterPro" id="IPR013087">
    <property type="entry name" value="Znf_C2H2_type"/>
</dbReference>
<protein>
    <recommendedName>
        <fullName evidence="5">C2H2-type domain-containing protein</fullName>
    </recommendedName>
</protein>
<evidence type="ECO:0000256" key="3">
    <source>
        <dbReference type="PROSITE-ProRule" id="PRU00023"/>
    </source>
</evidence>
<evidence type="ECO:0000313" key="7">
    <source>
        <dbReference type="Proteomes" id="UP000469452"/>
    </source>
</evidence>
<feature type="repeat" description="ANK" evidence="3">
    <location>
        <begin position="306"/>
        <end position="338"/>
    </location>
</feature>
<dbReference type="AlphaFoldDB" id="A0A6A4ZZ91"/>
<dbReference type="PANTHER" id="PTHR24198:SF165">
    <property type="entry name" value="ANKYRIN REPEAT-CONTAINING PROTEIN-RELATED"/>
    <property type="match status" value="1"/>
</dbReference>
<dbReference type="PROSITE" id="PS50297">
    <property type="entry name" value="ANK_REP_REGION"/>
    <property type="match status" value="1"/>
</dbReference>
<dbReference type="InterPro" id="IPR002110">
    <property type="entry name" value="Ankyrin_rpt"/>
</dbReference>
<gene>
    <name evidence="6" type="ORF">AaE_008676</name>
</gene>
<reference evidence="6 7" key="1">
    <citation type="submission" date="2019-06" db="EMBL/GenBank/DDBJ databases">
        <title>Genomics analysis of Aphanomyces spp. identifies a new class of oomycete effector associated with host adaptation.</title>
        <authorList>
            <person name="Gaulin E."/>
        </authorList>
    </citation>
    <scope>NUCLEOTIDE SEQUENCE [LARGE SCALE GENOMIC DNA]</scope>
    <source>
        <strain evidence="6 7">E</strain>
    </source>
</reference>
<evidence type="ECO:0000256" key="1">
    <source>
        <dbReference type="ARBA" id="ARBA00022737"/>
    </source>
</evidence>
<dbReference type="Proteomes" id="UP000469452">
    <property type="component" value="Unassembled WGS sequence"/>
</dbReference>
<evidence type="ECO:0000256" key="4">
    <source>
        <dbReference type="PROSITE-ProRule" id="PRU00042"/>
    </source>
</evidence>
<dbReference type="PROSITE" id="PS50157">
    <property type="entry name" value="ZINC_FINGER_C2H2_2"/>
    <property type="match status" value="1"/>
</dbReference>
<keyword evidence="4" id="KW-0863">Zinc-finger</keyword>
<evidence type="ECO:0000259" key="5">
    <source>
        <dbReference type="PROSITE" id="PS50157"/>
    </source>
</evidence>